<reference evidence="2 3" key="1">
    <citation type="journal article" date="2023" name="Hortic Res">
        <title>Pangenome of water caltrop reveals structural variations and asymmetric subgenome divergence after allopolyploidization.</title>
        <authorList>
            <person name="Zhang X."/>
            <person name="Chen Y."/>
            <person name="Wang L."/>
            <person name="Yuan Y."/>
            <person name="Fang M."/>
            <person name="Shi L."/>
            <person name="Lu R."/>
            <person name="Comes H.P."/>
            <person name="Ma Y."/>
            <person name="Chen Y."/>
            <person name="Huang G."/>
            <person name="Zhou Y."/>
            <person name="Zheng Z."/>
            <person name="Qiu Y."/>
        </authorList>
    </citation>
    <scope>NUCLEOTIDE SEQUENCE [LARGE SCALE GENOMIC DNA]</scope>
    <source>
        <tissue evidence="2">Roots</tissue>
    </source>
</reference>
<dbReference type="Proteomes" id="UP001345219">
    <property type="component" value="Chromosome 10"/>
</dbReference>
<evidence type="ECO:0000313" key="3">
    <source>
        <dbReference type="Proteomes" id="UP001345219"/>
    </source>
</evidence>
<organism evidence="2 3">
    <name type="scientific">Trapa incisa</name>
    <dbReference type="NCBI Taxonomy" id="236973"/>
    <lineage>
        <taxon>Eukaryota</taxon>
        <taxon>Viridiplantae</taxon>
        <taxon>Streptophyta</taxon>
        <taxon>Embryophyta</taxon>
        <taxon>Tracheophyta</taxon>
        <taxon>Spermatophyta</taxon>
        <taxon>Magnoliopsida</taxon>
        <taxon>eudicotyledons</taxon>
        <taxon>Gunneridae</taxon>
        <taxon>Pentapetalae</taxon>
        <taxon>rosids</taxon>
        <taxon>malvids</taxon>
        <taxon>Myrtales</taxon>
        <taxon>Lythraceae</taxon>
        <taxon>Trapa</taxon>
    </lineage>
</organism>
<gene>
    <name evidence="2" type="ORF">SAY87_012441</name>
</gene>
<protein>
    <submittedName>
        <fullName evidence="2">Uncharacterized protein</fullName>
    </submittedName>
</protein>
<keyword evidence="3" id="KW-1185">Reference proteome</keyword>
<dbReference type="EMBL" id="JAXIOK010000021">
    <property type="protein sequence ID" value="KAK4746129.1"/>
    <property type="molecule type" value="Genomic_DNA"/>
</dbReference>
<dbReference type="AlphaFoldDB" id="A0AAN7GXV3"/>
<evidence type="ECO:0000256" key="1">
    <source>
        <dbReference type="SAM" id="MobiDB-lite"/>
    </source>
</evidence>
<feature type="compositionally biased region" description="Basic and acidic residues" evidence="1">
    <location>
        <begin position="1"/>
        <end position="24"/>
    </location>
</feature>
<proteinExistence type="predicted"/>
<sequence length="170" mass="18547">MGSGFEGERGPKSFQRAEKLHHDQQSAGAEMSTAAPPPLSRLPSPFLCCRPLRISPSAPKPSGIRRPPSSYPRIRAELDQNTVVAISVGVVSVAVGIGIPIFYETQIDNAILPGNGDGDSRAGRRRKGGLQLYQLRRRRISHLHNLPRLWDTTSISRPQVTIPSSPSRNP</sequence>
<evidence type="ECO:0000313" key="2">
    <source>
        <dbReference type="EMBL" id="KAK4746129.1"/>
    </source>
</evidence>
<feature type="region of interest" description="Disordered" evidence="1">
    <location>
        <begin position="1"/>
        <end position="40"/>
    </location>
</feature>
<name>A0AAN7GXV3_9MYRT</name>
<accession>A0AAN7GXV3</accession>
<comment type="caution">
    <text evidence="2">The sequence shown here is derived from an EMBL/GenBank/DDBJ whole genome shotgun (WGS) entry which is preliminary data.</text>
</comment>